<evidence type="ECO:0000313" key="10">
    <source>
        <dbReference type="Proteomes" id="UP000567293"/>
    </source>
</evidence>
<organism evidence="9 10">
    <name type="scientific">Candidatus Acidiferrum panamense</name>
    <dbReference type="NCBI Taxonomy" id="2741543"/>
    <lineage>
        <taxon>Bacteria</taxon>
        <taxon>Pseudomonadati</taxon>
        <taxon>Acidobacteriota</taxon>
        <taxon>Terriglobia</taxon>
        <taxon>Candidatus Acidiferrales</taxon>
        <taxon>Candidatus Acidiferrum</taxon>
    </lineage>
</organism>
<feature type="non-terminal residue" evidence="9">
    <location>
        <position position="260"/>
    </location>
</feature>
<evidence type="ECO:0000256" key="3">
    <source>
        <dbReference type="ARBA" id="ARBA00022723"/>
    </source>
</evidence>
<dbReference type="InterPro" id="IPR016066">
    <property type="entry name" value="A-D-PHexomutase_CS"/>
</dbReference>
<protein>
    <submittedName>
        <fullName evidence="9">Phosphoglucomutase/phosphomannomutase family protein</fullName>
    </submittedName>
</protein>
<comment type="caution">
    <text evidence="9">The sequence shown here is derived from an EMBL/GenBank/DDBJ whole genome shotgun (WGS) entry which is preliminary data.</text>
</comment>
<dbReference type="PROSITE" id="PS00710">
    <property type="entry name" value="PGM_PMM"/>
    <property type="match status" value="1"/>
</dbReference>
<sequence>MTPKIAFGTDGWRGVIAEDFTFANARVVAHAIVRYVVRGEDARKRLIVGYDHRYASDRVAAAVAEVICASGTPVWLADKPCPTPAISFLVRHHKAAGGIVITASHNPYRWNGIKYKASYGSSALPSIVAQIEKELAFVLEKGIPPLPPRKDLIHSLEPRAPYLDALEKLVDWKRLRHAKLRFVFDPMHGAAAGLLPELLGRNGIPCDEIRGTRDPRFGGVHPEPIEPHIAALRQAVLGGKYDVGFCADGDGDRIGAIDRT</sequence>
<dbReference type="GO" id="GO:0006166">
    <property type="term" value="P:purine ribonucleoside salvage"/>
    <property type="evidence" value="ECO:0007669"/>
    <property type="project" value="TreeGrafter"/>
</dbReference>
<dbReference type="SUPFAM" id="SSF53738">
    <property type="entry name" value="Phosphoglucomutase, first 3 domains"/>
    <property type="match status" value="2"/>
</dbReference>
<keyword evidence="10" id="KW-1185">Reference proteome</keyword>
<dbReference type="InterPro" id="IPR005845">
    <property type="entry name" value="A-D-PHexomutase_a/b/a-II"/>
</dbReference>
<dbReference type="GO" id="GO:0000287">
    <property type="term" value="F:magnesium ion binding"/>
    <property type="evidence" value="ECO:0007669"/>
    <property type="project" value="InterPro"/>
</dbReference>
<keyword evidence="3 6" id="KW-0479">Metal-binding</keyword>
<dbReference type="PANTHER" id="PTHR45745">
    <property type="entry name" value="PHOSPHOMANNOMUTASE 45A"/>
    <property type="match status" value="1"/>
</dbReference>
<evidence type="ECO:0000259" key="7">
    <source>
        <dbReference type="Pfam" id="PF02878"/>
    </source>
</evidence>
<evidence type="ECO:0000259" key="8">
    <source>
        <dbReference type="Pfam" id="PF02879"/>
    </source>
</evidence>
<dbReference type="Pfam" id="PF02879">
    <property type="entry name" value="PGM_PMM_II"/>
    <property type="match status" value="1"/>
</dbReference>
<dbReference type="PRINTS" id="PR00509">
    <property type="entry name" value="PGMPMM"/>
</dbReference>
<dbReference type="Proteomes" id="UP000567293">
    <property type="component" value="Unassembled WGS sequence"/>
</dbReference>
<dbReference type="GO" id="GO:0005975">
    <property type="term" value="P:carbohydrate metabolic process"/>
    <property type="evidence" value="ECO:0007669"/>
    <property type="project" value="InterPro"/>
</dbReference>
<evidence type="ECO:0000256" key="4">
    <source>
        <dbReference type="ARBA" id="ARBA00022842"/>
    </source>
</evidence>
<proteinExistence type="inferred from homology"/>
<dbReference type="InterPro" id="IPR016055">
    <property type="entry name" value="A-D-PHexomutase_a/b/a-I/II/III"/>
</dbReference>
<evidence type="ECO:0000256" key="6">
    <source>
        <dbReference type="RuleBase" id="RU004326"/>
    </source>
</evidence>
<dbReference type="EMBL" id="JACDQQ010001949">
    <property type="protein sequence ID" value="MBA0087322.1"/>
    <property type="molecule type" value="Genomic_DNA"/>
</dbReference>
<accession>A0A7V8NTR9</accession>
<evidence type="ECO:0000256" key="1">
    <source>
        <dbReference type="ARBA" id="ARBA00001946"/>
    </source>
</evidence>
<dbReference type="Pfam" id="PF02878">
    <property type="entry name" value="PGM_PMM_I"/>
    <property type="match status" value="1"/>
</dbReference>
<keyword evidence="4 6" id="KW-0460">Magnesium</keyword>
<comment type="similarity">
    <text evidence="2 6">Belongs to the phosphohexose mutase family.</text>
</comment>
<dbReference type="InterPro" id="IPR005841">
    <property type="entry name" value="Alpha-D-phosphohexomutase_SF"/>
</dbReference>
<gene>
    <name evidence="9" type="ORF">HRJ53_20245</name>
</gene>
<evidence type="ECO:0000256" key="2">
    <source>
        <dbReference type="ARBA" id="ARBA00010231"/>
    </source>
</evidence>
<feature type="domain" description="Alpha-D-phosphohexomutase alpha/beta/alpha" evidence="8">
    <location>
        <begin position="161"/>
        <end position="258"/>
    </location>
</feature>
<evidence type="ECO:0000313" key="9">
    <source>
        <dbReference type="EMBL" id="MBA0087322.1"/>
    </source>
</evidence>
<reference evidence="9" key="1">
    <citation type="submission" date="2020-06" db="EMBL/GenBank/DDBJ databases">
        <title>Legume-microbial interactions unlock mineral nutrients during tropical forest succession.</title>
        <authorList>
            <person name="Epihov D.Z."/>
        </authorList>
    </citation>
    <scope>NUCLEOTIDE SEQUENCE [LARGE SCALE GENOMIC DNA]</scope>
    <source>
        <strain evidence="9">Pan2503</strain>
    </source>
</reference>
<evidence type="ECO:0000256" key="5">
    <source>
        <dbReference type="ARBA" id="ARBA00023235"/>
    </source>
</evidence>
<dbReference type="PANTHER" id="PTHR45745:SF1">
    <property type="entry name" value="PHOSPHOGLUCOMUTASE 2B-RELATED"/>
    <property type="match status" value="1"/>
</dbReference>
<dbReference type="InterPro" id="IPR005844">
    <property type="entry name" value="A-D-PHexomutase_a/b/a-I"/>
</dbReference>
<keyword evidence="5" id="KW-0413">Isomerase</keyword>
<dbReference type="GO" id="GO:0008973">
    <property type="term" value="F:phosphopentomutase activity"/>
    <property type="evidence" value="ECO:0007669"/>
    <property type="project" value="TreeGrafter"/>
</dbReference>
<feature type="domain" description="Alpha-D-phosphohexomutase alpha/beta/alpha" evidence="7">
    <location>
        <begin position="5"/>
        <end position="135"/>
    </location>
</feature>
<dbReference type="AlphaFoldDB" id="A0A7V8NTR9"/>
<dbReference type="Gene3D" id="3.40.120.10">
    <property type="entry name" value="Alpha-D-Glucose-1,6-Bisphosphate, subunit A, domain 3"/>
    <property type="match status" value="2"/>
</dbReference>
<comment type="cofactor">
    <cofactor evidence="1">
        <name>Mg(2+)</name>
        <dbReference type="ChEBI" id="CHEBI:18420"/>
    </cofactor>
</comment>
<name>A0A7V8NTR9_9BACT</name>